<gene>
    <name evidence="1" type="ORF">HJG63_010984</name>
</gene>
<evidence type="ECO:0000313" key="1">
    <source>
        <dbReference type="EMBL" id="KAF6474851.1"/>
    </source>
</evidence>
<protein>
    <submittedName>
        <fullName evidence="1">Uncharacterized protein</fullName>
    </submittedName>
</protein>
<proteinExistence type="predicted"/>
<comment type="caution">
    <text evidence="1">The sequence shown here is derived from an EMBL/GenBank/DDBJ whole genome shotgun (WGS) entry which is preliminary data.</text>
</comment>
<dbReference type="EMBL" id="JACASE010000004">
    <property type="protein sequence ID" value="KAF6474851.1"/>
    <property type="molecule type" value="Genomic_DNA"/>
</dbReference>
<name>A0A7J8HS81_ROUAE</name>
<accession>A0A7J8HS81</accession>
<evidence type="ECO:0000313" key="2">
    <source>
        <dbReference type="Proteomes" id="UP000593571"/>
    </source>
</evidence>
<keyword evidence="2" id="KW-1185">Reference proteome</keyword>
<sequence length="128" mass="15395">MKKERCSILHRILYSLCKFKELTYYIYIYKSIHIQKYICIHTYMHKHTQICSGYYICFQGRKINKKVAPLALLLMSSYILLDMSRSHGHSYLEKSQQNQLSSKEAEDYCHWLELIMMHLCTKHNEHSV</sequence>
<dbReference type="AlphaFoldDB" id="A0A7J8HS81"/>
<dbReference type="Proteomes" id="UP000593571">
    <property type="component" value="Unassembled WGS sequence"/>
</dbReference>
<organism evidence="1 2">
    <name type="scientific">Rousettus aegyptiacus</name>
    <name type="common">Egyptian fruit bat</name>
    <name type="synonym">Pteropus aegyptiacus</name>
    <dbReference type="NCBI Taxonomy" id="9407"/>
    <lineage>
        <taxon>Eukaryota</taxon>
        <taxon>Metazoa</taxon>
        <taxon>Chordata</taxon>
        <taxon>Craniata</taxon>
        <taxon>Vertebrata</taxon>
        <taxon>Euteleostomi</taxon>
        <taxon>Mammalia</taxon>
        <taxon>Eutheria</taxon>
        <taxon>Laurasiatheria</taxon>
        <taxon>Chiroptera</taxon>
        <taxon>Yinpterochiroptera</taxon>
        <taxon>Pteropodoidea</taxon>
        <taxon>Pteropodidae</taxon>
        <taxon>Rousettinae</taxon>
        <taxon>Rousettus</taxon>
    </lineage>
</organism>
<reference evidence="1 2" key="1">
    <citation type="journal article" date="2020" name="Nature">
        <title>Six reference-quality genomes reveal evolution of bat adaptations.</title>
        <authorList>
            <person name="Jebb D."/>
            <person name="Huang Z."/>
            <person name="Pippel M."/>
            <person name="Hughes G.M."/>
            <person name="Lavrichenko K."/>
            <person name="Devanna P."/>
            <person name="Winkler S."/>
            <person name="Jermiin L.S."/>
            <person name="Skirmuntt E.C."/>
            <person name="Katzourakis A."/>
            <person name="Burkitt-Gray L."/>
            <person name="Ray D.A."/>
            <person name="Sullivan K.A.M."/>
            <person name="Roscito J.G."/>
            <person name="Kirilenko B.M."/>
            <person name="Davalos L.M."/>
            <person name="Corthals A.P."/>
            <person name="Power M.L."/>
            <person name="Jones G."/>
            <person name="Ransome R.D."/>
            <person name="Dechmann D.K.N."/>
            <person name="Locatelli A.G."/>
            <person name="Puechmaille S.J."/>
            <person name="Fedrigo O."/>
            <person name="Jarvis E.D."/>
            <person name="Hiller M."/>
            <person name="Vernes S.C."/>
            <person name="Myers E.W."/>
            <person name="Teeling E.C."/>
        </authorList>
    </citation>
    <scope>NUCLEOTIDE SEQUENCE [LARGE SCALE GENOMIC DNA]</scope>
    <source>
        <strain evidence="1">MRouAeg1</strain>
        <tissue evidence="1">Muscle</tissue>
    </source>
</reference>